<dbReference type="PANTHER" id="PTHR39594:SF1">
    <property type="entry name" value="PROTEIN YCHQ"/>
    <property type="match status" value="1"/>
</dbReference>
<keyword evidence="3" id="KW-1185">Reference proteome</keyword>
<keyword evidence="1" id="KW-0472">Membrane</keyword>
<dbReference type="RefSeq" id="WP_305451135.1">
    <property type="nucleotide sequence ID" value="NZ_JAUYVO010000013.1"/>
</dbReference>
<accession>A0ABT9EYJ8</accession>
<evidence type="ECO:0000313" key="2">
    <source>
        <dbReference type="EMBL" id="MDP2524039.1"/>
    </source>
</evidence>
<sequence>MTELYPLFKHLHMTCVGLSVLLFAARGLGMLVDAQWIRNKLMRVLPHIIDTVLLFSAIALVIILQAYPFQTGWVTAKIIGLIVYIALGVVALKKGKTKKVRATAFILGLITVGYIASVAVTHNPMPW</sequence>
<dbReference type="InterPro" id="IPR007360">
    <property type="entry name" value="SirB"/>
</dbReference>
<feature type="transmembrane region" description="Helical" evidence="1">
    <location>
        <begin position="12"/>
        <end position="32"/>
    </location>
</feature>
<evidence type="ECO:0000256" key="1">
    <source>
        <dbReference type="SAM" id="Phobius"/>
    </source>
</evidence>
<dbReference type="EMBL" id="JAUYVO010000013">
    <property type="protein sequence ID" value="MDP2524039.1"/>
    <property type="molecule type" value="Genomic_DNA"/>
</dbReference>
<feature type="transmembrane region" description="Helical" evidence="1">
    <location>
        <begin position="44"/>
        <end position="67"/>
    </location>
</feature>
<organism evidence="2 3">
    <name type="scientific">Neptunomonas phycophila</name>
    <dbReference type="NCBI Taxonomy" id="1572645"/>
    <lineage>
        <taxon>Bacteria</taxon>
        <taxon>Pseudomonadati</taxon>
        <taxon>Pseudomonadota</taxon>
        <taxon>Gammaproteobacteria</taxon>
        <taxon>Oceanospirillales</taxon>
        <taxon>Oceanospirillaceae</taxon>
        <taxon>Neptunomonas</taxon>
    </lineage>
</organism>
<dbReference type="PANTHER" id="PTHR39594">
    <property type="entry name" value="PROTEIN YCHQ"/>
    <property type="match status" value="1"/>
</dbReference>
<evidence type="ECO:0000313" key="3">
    <source>
        <dbReference type="Proteomes" id="UP001177341"/>
    </source>
</evidence>
<dbReference type="Proteomes" id="UP001177341">
    <property type="component" value="Unassembled WGS sequence"/>
</dbReference>
<comment type="caution">
    <text evidence="2">The sequence shown here is derived from an EMBL/GenBank/DDBJ whole genome shotgun (WGS) entry which is preliminary data.</text>
</comment>
<dbReference type="PIRSF" id="PIRSF005610">
    <property type="entry name" value="SirB"/>
    <property type="match status" value="1"/>
</dbReference>
<keyword evidence="1" id="KW-1133">Transmembrane helix</keyword>
<protein>
    <submittedName>
        <fullName evidence="2">SirB2 family protein</fullName>
    </submittedName>
</protein>
<reference evidence="2" key="1">
    <citation type="submission" date="2023-07" db="EMBL/GenBank/DDBJ databases">
        <title>Genome content predicts the carbon catabolic preferences of heterotrophic bacteria.</title>
        <authorList>
            <person name="Gralka M."/>
        </authorList>
    </citation>
    <scope>NUCLEOTIDE SEQUENCE</scope>
    <source>
        <strain evidence="2">5G01</strain>
    </source>
</reference>
<proteinExistence type="predicted"/>
<keyword evidence="1" id="KW-0812">Transmembrane</keyword>
<dbReference type="Pfam" id="PF04247">
    <property type="entry name" value="SirB"/>
    <property type="match status" value="1"/>
</dbReference>
<feature type="transmembrane region" description="Helical" evidence="1">
    <location>
        <begin position="73"/>
        <end position="92"/>
    </location>
</feature>
<feature type="transmembrane region" description="Helical" evidence="1">
    <location>
        <begin position="104"/>
        <end position="122"/>
    </location>
</feature>
<gene>
    <name evidence="2" type="ORF">Q8W30_15810</name>
</gene>
<name>A0ABT9EYJ8_9GAMM</name>